<dbReference type="InterPro" id="IPR005845">
    <property type="entry name" value="A-D-PHexomutase_a/b/a-II"/>
</dbReference>
<keyword evidence="7" id="KW-0479">Metal-binding</keyword>
<dbReference type="Pfam" id="PF00408">
    <property type="entry name" value="PGM_PMM_IV"/>
    <property type="match status" value="1"/>
</dbReference>
<proteinExistence type="inferred from homology"/>
<evidence type="ECO:0000259" key="13">
    <source>
        <dbReference type="Pfam" id="PF02878"/>
    </source>
</evidence>
<reference evidence="16" key="1">
    <citation type="submission" date="2022-08" db="EMBL/GenBank/DDBJ databases">
        <title>Genomic Encyclopedia of Type Strains, Phase III (KMG-III): the genomes of soil and plant-associated and newly described type strains.</title>
        <authorList>
            <person name="Whitman W."/>
        </authorList>
    </citation>
    <scope>NUCLEOTIDE SEQUENCE</scope>
    <source>
        <strain evidence="16">HMT 1</strain>
    </source>
</reference>
<dbReference type="PRINTS" id="PR00509">
    <property type="entry name" value="PGMPMM"/>
</dbReference>
<evidence type="ECO:0000256" key="3">
    <source>
        <dbReference type="ARBA" id="ARBA00004699"/>
    </source>
</evidence>
<evidence type="ECO:0000313" key="17">
    <source>
        <dbReference type="Proteomes" id="UP001204445"/>
    </source>
</evidence>
<evidence type="ECO:0000256" key="8">
    <source>
        <dbReference type="ARBA" id="ARBA00022842"/>
    </source>
</evidence>
<evidence type="ECO:0000256" key="7">
    <source>
        <dbReference type="ARBA" id="ARBA00022723"/>
    </source>
</evidence>
<keyword evidence="11" id="KW-0472">Membrane</keyword>
<evidence type="ECO:0000313" key="16">
    <source>
        <dbReference type="EMBL" id="MCS3903274.1"/>
    </source>
</evidence>
<dbReference type="EMBL" id="JANUCT010000007">
    <property type="protein sequence ID" value="MCS3903274.1"/>
    <property type="molecule type" value="Genomic_DNA"/>
</dbReference>
<evidence type="ECO:0000256" key="5">
    <source>
        <dbReference type="ARBA" id="ARBA00012730"/>
    </source>
</evidence>
<dbReference type="SUPFAM" id="SSF55957">
    <property type="entry name" value="Phosphoglucomutase, C-terminal domain"/>
    <property type="match status" value="1"/>
</dbReference>
<feature type="transmembrane region" description="Helical" evidence="11">
    <location>
        <begin position="264"/>
        <end position="287"/>
    </location>
</feature>
<comment type="cofactor">
    <cofactor evidence="2">
        <name>Mg(2+)</name>
        <dbReference type="ChEBI" id="CHEBI:18420"/>
    </cofactor>
</comment>
<dbReference type="AlphaFoldDB" id="A0AAE3HJ10"/>
<evidence type="ECO:0000256" key="6">
    <source>
        <dbReference type="ARBA" id="ARBA00022553"/>
    </source>
</evidence>
<comment type="caution">
    <text evidence="16">The sequence shown here is derived from an EMBL/GenBank/DDBJ whole genome shotgun (WGS) entry which is preliminary data.</text>
</comment>
<dbReference type="InterPro" id="IPR005846">
    <property type="entry name" value="A-D-PHexomutase_a/b/a-III"/>
</dbReference>
<dbReference type="PANTHER" id="PTHR43771:SF2">
    <property type="entry name" value="PHOSPHOMANNOMUTASE_PHOSPHOGLUCOMUTASE"/>
    <property type="match status" value="1"/>
</dbReference>
<keyword evidence="11" id="KW-0812">Transmembrane</keyword>
<dbReference type="InterPro" id="IPR005841">
    <property type="entry name" value="Alpha-D-phosphohexomutase_SF"/>
</dbReference>
<dbReference type="FunFam" id="3.40.120.10:FF:000021">
    <property type="entry name" value="Phosphomannomutase/phosphoglucomutase"/>
    <property type="match status" value="1"/>
</dbReference>
<evidence type="ECO:0000256" key="1">
    <source>
        <dbReference type="ARBA" id="ARBA00000586"/>
    </source>
</evidence>
<keyword evidence="11" id="KW-1133">Transmembrane helix</keyword>
<dbReference type="EC" id="5.4.2.8" evidence="5"/>
<dbReference type="SUPFAM" id="SSF53738">
    <property type="entry name" value="Phosphoglucomutase, first 3 domains"/>
    <property type="match status" value="3"/>
</dbReference>
<evidence type="ECO:0000256" key="9">
    <source>
        <dbReference type="ARBA" id="ARBA00023235"/>
    </source>
</evidence>
<evidence type="ECO:0000259" key="14">
    <source>
        <dbReference type="Pfam" id="PF02879"/>
    </source>
</evidence>
<name>A0AAE3HJ10_9GAMM</name>
<evidence type="ECO:0000259" key="12">
    <source>
        <dbReference type="Pfam" id="PF00408"/>
    </source>
</evidence>
<keyword evidence="9 16" id="KW-0413">Isomerase</keyword>
<dbReference type="Pfam" id="PF02880">
    <property type="entry name" value="PGM_PMM_III"/>
    <property type="match status" value="1"/>
</dbReference>
<feature type="domain" description="Alpha-D-phosphohexomutase alpha/beta/alpha" evidence="15">
    <location>
        <begin position="627"/>
        <end position="735"/>
    </location>
</feature>
<comment type="pathway">
    <text evidence="3">Nucleotide-sugar biosynthesis; GDP-alpha-D-mannose biosynthesis; alpha-D-mannose 1-phosphate from D-fructose 6-phosphate: step 2/2.</text>
</comment>
<evidence type="ECO:0000256" key="11">
    <source>
        <dbReference type="SAM" id="Phobius"/>
    </source>
</evidence>
<feature type="transmembrane region" description="Helical" evidence="11">
    <location>
        <begin position="15"/>
        <end position="35"/>
    </location>
</feature>
<dbReference type="Gene3D" id="3.40.120.10">
    <property type="entry name" value="Alpha-D-Glucose-1,6-Bisphosphate, subunit A, domain 3"/>
    <property type="match status" value="3"/>
</dbReference>
<comment type="similarity">
    <text evidence="4">Belongs to the phosphohexose mutase family.</text>
</comment>
<feature type="compositionally biased region" description="Basic and acidic residues" evidence="10">
    <location>
        <begin position="336"/>
        <end position="349"/>
    </location>
</feature>
<dbReference type="PANTHER" id="PTHR43771">
    <property type="entry name" value="PHOSPHOMANNOMUTASE"/>
    <property type="match status" value="1"/>
</dbReference>
<dbReference type="Pfam" id="PF02878">
    <property type="entry name" value="PGM_PMM_I"/>
    <property type="match status" value="1"/>
</dbReference>
<dbReference type="CDD" id="cd03089">
    <property type="entry name" value="PMM_PGM"/>
    <property type="match status" value="1"/>
</dbReference>
<keyword evidence="6" id="KW-0597">Phosphoprotein</keyword>
<dbReference type="InterPro" id="IPR036900">
    <property type="entry name" value="A-D-PHexomutase_C_sf"/>
</dbReference>
<comment type="catalytic activity">
    <reaction evidence="1">
        <text>alpha-D-mannose 1-phosphate = D-mannose 6-phosphate</text>
        <dbReference type="Rhea" id="RHEA:11140"/>
        <dbReference type="ChEBI" id="CHEBI:58409"/>
        <dbReference type="ChEBI" id="CHEBI:58735"/>
        <dbReference type="EC" id="5.4.2.8"/>
    </reaction>
</comment>
<dbReference type="InterPro" id="IPR016055">
    <property type="entry name" value="A-D-PHexomutase_a/b/a-I/II/III"/>
</dbReference>
<gene>
    <name evidence="16" type="ORF">J2T55_001294</name>
</gene>
<organism evidence="16 17">
    <name type="scientific">Methylohalomonas lacus</name>
    <dbReference type="NCBI Taxonomy" id="398773"/>
    <lineage>
        <taxon>Bacteria</taxon>
        <taxon>Pseudomonadati</taxon>
        <taxon>Pseudomonadota</taxon>
        <taxon>Gammaproteobacteria</taxon>
        <taxon>Methylohalomonadales</taxon>
        <taxon>Methylohalomonadaceae</taxon>
        <taxon>Methylohalomonas</taxon>
    </lineage>
</organism>
<dbReference type="RefSeq" id="WP_259054919.1">
    <property type="nucleotide sequence ID" value="NZ_JANUCT010000007.1"/>
</dbReference>
<evidence type="ECO:0000256" key="10">
    <source>
        <dbReference type="SAM" id="MobiDB-lite"/>
    </source>
</evidence>
<feature type="domain" description="Alpha-D-phosphohexomutase C-terminal" evidence="12">
    <location>
        <begin position="742"/>
        <end position="817"/>
    </location>
</feature>
<keyword evidence="17" id="KW-1185">Reference proteome</keyword>
<dbReference type="InterPro" id="IPR005844">
    <property type="entry name" value="A-D-PHexomutase_a/b/a-I"/>
</dbReference>
<protein>
    <recommendedName>
        <fullName evidence="5">phosphomannomutase</fullName>
        <ecNumber evidence="5">5.4.2.8</ecNumber>
    </recommendedName>
</protein>
<sequence>MEGPIKRRRIRRRTLRNAIVAAMGLIVGVVGWYVLQSHLDRRAAAQHAATVARAEQVADTVAAKVTERLARVGKQLETLAASAAIRQVLTTAATHSDPETVLAAAAADHAAAIDGLLRVRLLLPDAIERQPDSESPLSYASLDMLKQARQSDDPVAAELHMPGTERAHIVMTRQVTDSAGDLLGLLHASLEPGLLPQAVGALEGVPGYLEIKQFVPGAKPVVLLQQGDPAFKQNFVSITRPIPASTWTVSYWPPPSGSTSLLPAINASLVIIAAGAGVFVLLVVLLWRRGKRTDNDSTISYGGAVQAFIDGAHPSLGKLIPNLPRPTQKKQSQQPMKKDTSETSAAAEREDITRVVKAEAAVAEVAEAAQAAQVPAGIFRAYDIRGLVETELTPAVVEQLGRALGSEVRARNLKGMVVGRDGRLTSPDLAAALSRGLRAAGVDVTDIGLVATPVLYFATHFLEPNSGVMITGSHNGPEYNGLKMVLGGETLSGDTVQALYQRIQAQDFSSGAGDLQMANITADYIRRATEDIPVALGNALKIVVDCGNGAAAKIAPQVYRALGHEVIELYCDIDGNFPNHHPDPSQPENMQDLIARVKETGADLGFAFDGDGDRLGVVDADGNIIWPDRQLMLLARDVLSRNPGASIIFDVKCSRYLKAIIESAGGQPLMWKTGHSLIKAKMKEVNAPLAGEMSGHIFFKERWYGFDDAIYTAARLLEILVRHADTPTAVLAELPDAISTHELRVPLPETRHAEVMQALKDQLAAESGELNDVDGLRIDYSDGWGLIRPSNTSPFLVTRFEAENQPALERIQAVFRNALQAVDPALEVPF</sequence>
<dbReference type="GO" id="GO:0004615">
    <property type="term" value="F:phosphomannomutase activity"/>
    <property type="evidence" value="ECO:0007669"/>
    <property type="project" value="UniProtKB-EC"/>
</dbReference>
<feature type="domain" description="Alpha-D-phosphohexomutase alpha/beta/alpha" evidence="13">
    <location>
        <begin position="378"/>
        <end position="508"/>
    </location>
</feature>
<dbReference type="GO" id="GO:0005975">
    <property type="term" value="P:carbohydrate metabolic process"/>
    <property type="evidence" value="ECO:0007669"/>
    <property type="project" value="InterPro"/>
</dbReference>
<accession>A0AAE3HJ10</accession>
<dbReference type="Gene3D" id="3.30.310.50">
    <property type="entry name" value="Alpha-D-phosphohexomutase, C-terminal domain"/>
    <property type="match status" value="1"/>
</dbReference>
<dbReference type="Proteomes" id="UP001204445">
    <property type="component" value="Unassembled WGS sequence"/>
</dbReference>
<dbReference type="Pfam" id="PF02879">
    <property type="entry name" value="PGM_PMM_II"/>
    <property type="match status" value="1"/>
</dbReference>
<evidence type="ECO:0000256" key="2">
    <source>
        <dbReference type="ARBA" id="ARBA00001946"/>
    </source>
</evidence>
<dbReference type="GO" id="GO:0046872">
    <property type="term" value="F:metal ion binding"/>
    <property type="evidence" value="ECO:0007669"/>
    <property type="project" value="UniProtKB-KW"/>
</dbReference>
<evidence type="ECO:0000259" key="15">
    <source>
        <dbReference type="Pfam" id="PF02880"/>
    </source>
</evidence>
<feature type="domain" description="Alpha-D-phosphohexomutase alpha/beta/alpha" evidence="14">
    <location>
        <begin position="523"/>
        <end position="622"/>
    </location>
</feature>
<keyword evidence="8" id="KW-0460">Magnesium</keyword>
<feature type="region of interest" description="Disordered" evidence="10">
    <location>
        <begin position="319"/>
        <end position="349"/>
    </location>
</feature>
<evidence type="ECO:0000256" key="4">
    <source>
        <dbReference type="ARBA" id="ARBA00010231"/>
    </source>
</evidence>
<dbReference type="InterPro" id="IPR005843">
    <property type="entry name" value="A-D-PHexomutase_C"/>
</dbReference>